<dbReference type="PANTHER" id="PTHR43630:SF1">
    <property type="entry name" value="POLY-BETA-1,6-N-ACETYL-D-GLUCOSAMINE SYNTHASE"/>
    <property type="match status" value="1"/>
</dbReference>
<dbReference type="Proteomes" id="UP000061839">
    <property type="component" value="Chromosome"/>
</dbReference>
<sequence length="449" mass="50383">MSAIAQGIAIFLMISFIAYIVSIVVPYFRRKPNPAGDSTEFEWHFLIPCRDEAAVIGNTIDRVTGTFPNTHVWVIDDDSEDATSAIVQSYAERNSFVHLVQRRLPNARTGKGDALNAAYHAMLRTLGPEVDPDRLIVCVVDADGELASNVLEQAAGPDVFGNPKVGAAQTSVWMKNRDDREPLGPGKPIRNFYTRGLLRMQDIEFRTVIAAMQSLREKTSSVGLGGNGQFTRLSVLQKIAEEAGEPWHGALLEDYELGVHVLLAGYENRHILESYVAQEALTSTRRLLTQRTRWAQGNIQCIKYLPEIVKSKHFSNSGVVESCYYLILPFLQMIGLLAWIVFAVLFFINLASGGGLSFDFTNIGWVLLMSLIFGILPFAMWGPIYKIRCEPKASWWQAIGWSIGMWLYVYYMYICQVRAFFRIFSGRNGWLKTKRNAELHLGGPVAKDT</sequence>
<comment type="similarity">
    <text evidence="1">Belongs to the glycosyltransferase 2 family.</text>
</comment>
<keyword evidence="6" id="KW-1185">Reference proteome</keyword>
<evidence type="ECO:0000256" key="4">
    <source>
        <dbReference type="SAM" id="Phobius"/>
    </source>
</evidence>
<keyword evidence="2" id="KW-0328">Glycosyltransferase</keyword>
<dbReference type="GO" id="GO:0016757">
    <property type="term" value="F:glycosyltransferase activity"/>
    <property type="evidence" value="ECO:0007669"/>
    <property type="project" value="UniProtKB-KW"/>
</dbReference>
<dbReference type="OrthoDB" id="9806824at2"/>
<gene>
    <name evidence="5" type="ORF">UM93_13270</name>
</gene>
<reference evidence="5 6" key="1">
    <citation type="journal article" date="2015" name="Genome Announc.">
        <title>Complete Genome Sequencing of Protease-Producing Novel Arthrobacter sp. Strain IHBB 11108 Using PacBio Single-Molecule Real-Time Sequencing Technology.</title>
        <authorList>
            <person name="Kiran S."/>
            <person name="Swarnkar M.K."/>
            <person name="Pal M."/>
            <person name="Thakur R."/>
            <person name="Tewari R."/>
            <person name="Singh A.K."/>
            <person name="Gulati A."/>
        </authorList>
    </citation>
    <scope>NUCLEOTIDE SEQUENCE [LARGE SCALE GENOMIC DNA]</scope>
    <source>
        <strain evidence="5 6">IHBB 11108</strain>
    </source>
</reference>
<organism evidence="5 6">
    <name type="scientific">Psychromicrobium lacuslunae</name>
    <dbReference type="NCBI Taxonomy" id="1618207"/>
    <lineage>
        <taxon>Bacteria</taxon>
        <taxon>Bacillati</taxon>
        <taxon>Actinomycetota</taxon>
        <taxon>Actinomycetes</taxon>
        <taxon>Micrococcales</taxon>
        <taxon>Micrococcaceae</taxon>
        <taxon>Psychromicrobium</taxon>
    </lineage>
</organism>
<feature type="transmembrane region" description="Helical" evidence="4">
    <location>
        <begin position="360"/>
        <end position="381"/>
    </location>
</feature>
<keyword evidence="4" id="KW-0812">Transmembrane</keyword>
<dbReference type="KEGG" id="ari:UM93_13270"/>
<dbReference type="AlphaFoldDB" id="A0A0D4C1E9"/>
<evidence type="ECO:0000256" key="1">
    <source>
        <dbReference type="ARBA" id="ARBA00006739"/>
    </source>
</evidence>
<dbReference type="RefSeq" id="WP_045076025.1">
    <property type="nucleotide sequence ID" value="NZ_CP011005.1"/>
</dbReference>
<dbReference type="EMBL" id="CP011005">
    <property type="protein sequence ID" value="AJT42225.1"/>
    <property type="molecule type" value="Genomic_DNA"/>
</dbReference>
<dbReference type="PATRIC" id="fig|1618207.4.peg.2690"/>
<evidence type="ECO:0000313" key="5">
    <source>
        <dbReference type="EMBL" id="AJT42225.1"/>
    </source>
</evidence>
<dbReference type="Pfam" id="PF13641">
    <property type="entry name" value="Glyco_tranf_2_3"/>
    <property type="match status" value="1"/>
</dbReference>
<evidence type="ECO:0000256" key="3">
    <source>
        <dbReference type="ARBA" id="ARBA00022679"/>
    </source>
</evidence>
<evidence type="ECO:0000313" key="6">
    <source>
        <dbReference type="Proteomes" id="UP000061839"/>
    </source>
</evidence>
<dbReference type="HOGENOM" id="CLU_023978_3_1_11"/>
<feature type="transmembrane region" description="Helical" evidence="4">
    <location>
        <begin position="324"/>
        <end position="348"/>
    </location>
</feature>
<dbReference type="STRING" id="1618207.UM93_13270"/>
<dbReference type="InterPro" id="IPR029044">
    <property type="entry name" value="Nucleotide-diphossugar_trans"/>
</dbReference>
<dbReference type="PANTHER" id="PTHR43630">
    <property type="entry name" value="POLY-BETA-1,6-N-ACETYL-D-GLUCOSAMINE SYNTHASE"/>
    <property type="match status" value="1"/>
</dbReference>
<keyword evidence="3" id="KW-0808">Transferase</keyword>
<dbReference type="Gene3D" id="3.90.550.10">
    <property type="entry name" value="Spore Coat Polysaccharide Biosynthesis Protein SpsA, Chain A"/>
    <property type="match status" value="1"/>
</dbReference>
<dbReference type="SUPFAM" id="SSF53448">
    <property type="entry name" value="Nucleotide-diphospho-sugar transferases"/>
    <property type="match status" value="1"/>
</dbReference>
<name>A0A0D4C1E9_9MICC</name>
<accession>A0A0D4C1E9</accession>
<keyword evidence="4" id="KW-1133">Transmembrane helix</keyword>
<protein>
    <submittedName>
        <fullName evidence="5">Multidrug transporter</fullName>
    </submittedName>
</protein>
<feature type="transmembrane region" description="Helical" evidence="4">
    <location>
        <begin position="7"/>
        <end position="28"/>
    </location>
</feature>
<feature type="transmembrane region" description="Helical" evidence="4">
    <location>
        <begin position="393"/>
        <end position="413"/>
    </location>
</feature>
<proteinExistence type="inferred from homology"/>
<keyword evidence="4" id="KW-0472">Membrane</keyword>
<evidence type="ECO:0000256" key="2">
    <source>
        <dbReference type="ARBA" id="ARBA00022676"/>
    </source>
</evidence>